<keyword evidence="2" id="KW-1185">Reference proteome</keyword>
<sequence>MSMNKLIMSTLQPLNYPVYPIHYPGDLDTYVTFFQYNEGSALHADDKEQLTQYFYQVDVWTKNPTVYTSLVNQVKEALVSAGFTRRSAIDLYEKETQVYHKAMRFSFVQKSM</sequence>
<accession>A0A0V8JRZ0</accession>
<dbReference type="Pfam" id="PF11367">
    <property type="entry name" value="Tail_completion_gp17"/>
    <property type="match status" value="1"/>
</dbReference>
<evidence type="ECO:0000313" key="1">
    <source>
        <dbReference type="EMBL" id="KSU89812.1"/>
    </source>
</evidence>
<reference evidence="1 2" key="1">
    <citation type="submission" date="2015-11" db="EMBL/GenBank/DDBJ databases">
        <title>Bacillus caseinolyticus sp nov.</title>
        <authorList>
            <person name="Dastager S.G."/>
            <person name="Mawlankar R."/>
        </authorList>
    </citation>
    <scope>NUCLEOTIDE SEQUENCE [LARGE SCALE GENOMIC DNA]</scope>
    <source>
        <strain evidence="1 2">SGD-V-76</strain>
    </source>
</reference>
<organism evidence="1 2">
    <name type="scientific">Priestia veravalensis</name>
    <dbReference type="NCBI Taxonomy" id="1414648"/>
    <lineage>
        <taxon>Bacteria</taxon>
        <taxon>Bacillati</taxon>
        <taxon>Bacillota</taxon>
        <taxon>Bacilli</taxon>
        <taxon>Bacillales</taxon>
        <taxon>Bacillaceae</taxon>
        <taxon>Priestia</taxon>
    </lineage>
</organism>
<dbReference type="InterPro" id="IPR021508">
    <property type="entry name" value="Gp17-like"/>
</dbReference>
<gene>
    <name evidence="1" type="ORF">AS180_00130</name>
</gene>
<evidence type="ECO:0000313" key="2">
    <source>
        <dbReference type="Proteomes" id="UP000053681"/>
    </source>
</evidence>
<dbReference type="EMBL" id="LNQP01000001">
    <property type="protein sequence ID" value="KSU89812.1"/>
    <property type="molecule type" value="Genomic_DNA"/>
</dbReference>
<name>A0A0V8JRZ0_9BACI</name>
<dbReference type="Proteomes" id="UP000053681">
    <property type="component" value="Unassembled WGS sequence"/>
</dbReference>
<protein>
    <submittedName>
        <fullName evidence="1">Uncharacterized protein</fullName>
    </submittedName>
</protein>
<comment type="caution">
    <text evidence="1">The sequence shown here is derived from an EMBL/GenBank/DDBJ whole genome shotgun (WGS) entry which is preliminary data.</text>
</comment>
<dbReference type="RefSeq" id="WP_025907100.1">
    <property type="nucleotide sequence ID" value="NZ_KQ758627.1"/>
</dbReference>
<proteinExistence type="predicted"/>
<dbReference type="AlphaFoldDB" id="A0A0V8JRZ0"/>